<dbReference type="InterPro" id="IPR011701">
    <property type="entry name" value="MFS"/>
</dbReference>
<evidence type="ECO:0000313" key="7">
    <source>
        <dbReference type="EMBL" id="KAK3058626.1"/>
    </source>
</evidence>
<dbReference type="Gene3D" id="1.20.1250.20">
    <property type="entry name" value="MFS general substrate transporter like domains"/>
    <property type="match status" value="1"/>
</dbReference>
<proteinExistence type="predicted"/>
<protein>
    <recommendedName>
        <fullName evidence="9">Major facilitator superfamily (MFS) profile domain-containing protein</fullName>
    </recommendedName>
</protein>
<dbReference type="PANTHER" id="PTHR43791:SF70">
    <property type="entry name" value="MAJOR FACILITATOR SUPERFAMILY (MFS) PROFILE DOMAIN-CONTAINING PROTEIN"/>
    <property type="match status" value="1"/>
</dbReference>
<evidence type="ECO:0000256" key="1">
    <source>
        <dbReference type="ARBA" id="ARBA00004141"/>
    </source>
</evidence>
<organism evidence="7 8">
    <name type="scientific">Extremus antarcticus</name>
    <dbReference type="NCBI Taxonomy" id="702011"/>
    <lineage>
        <taxon>Eukaryota</taxon>
        <taxon>Fungi</taxon>
        <taxon>Dikarya</taxon>
        <taxon>Ascomycota</taxon>
        <taxon>Pezizomycotina</taxon>
        <taxon>Dothideomycetes</taxon>
        <taxon>Dothideomycetidae</taxon>
        <taxon>Mycosphaerellales</taxon>
        <taxon>Extremaceae</taxon>
        <taxon>Extremus</taxon>
    </lineage>
</organism>
<name>A0AAJ0GJ57_9PEZI</name>
<evidence type="ECO:0000256" key="6">
    <source>
        <dbReference type="SAM" id="Phobius"/>
    </source>
</evidence>
<dbReference type="AlphaFoldDB" id="A0AAJ0GJ57"/>
<feature type="transmembrane region" description="Helical" evidence="6">
    <location>
        <begin position="27"/>
        <end position="47"/>
    </location>
</feature>
<keyword evidence="8" id="KW-1185">Reference proteome</keyword>
<accession>A0AAJ0GJ57</accession>
<dbReference type="SUPFAM" id="SSF103473">
    <property type="entry name" value="MFS general substrate transporter"/>
    <property type="match status" value="1"/>
</dbReference>
<keyword evidence="2" id="KW-0813">Transport</keyword>
<gene>
    <name evidence="7" type="ORF">LTR09_000191</name>
</gene>
<comment type="subcellular location">
    <subcellularLocation>
        <location evidence="1">Membrane</location>
        <topology evidence="1">Multi-pass membrane protein</topology>
    </subcellularLocation>
</comment>
<evidence type="ECO:0000256" key="3">
    <source>
        <dbReference type="ARBA" id="ARBA00022692"/>
    </source>
</evidence>
<dbReference type="GO" id="GO:0016020">
    <property type="term" value="C:membrane"/>
    <property type="evidence" value="ECO:0007669"/>
    <property type="project" value="UniProtKB-SubCell"/>
</dbReference>
<evidence type="ECO:0000313" key="8">
    <source>
        <dbReference type="Proteomes" id="UP001271007"/>
    </source>
</evidence>
<keyword evidence="5 6" id="KW-0472">Membrane</keyword>
<dbReference type="EMBL" id="JAWDJX010000001">
    <property type="protein sequence ID" value="KAK3058626.1"/>
    <property type="molecule type" value="Genomic_DNA"/>
</dbReference>
<keyword evidence="3 6" id="KW-0812">Transmembrane</keyword>
<reference evidence="7" key="1">
    <citation type="submission" date="2023-04" db="EMBL/GenBank/DDBJ databases">
        <title>Black Yeasts Isolated from many extreme environments.</title>
        <authorList>
            <person name="Coleine C."/>
            <person name="Stajich J.E."/>
            <person name="Selbmann L."/>
        </authorList>
    </citation>
    <scope>NUCLEOTIDE SEQUENCE</scope>
    <source>
        <strain evidence="7">CCFEE 5312</strain>
    </source>
</reference>
<dbReference type="PANTHER" id="PTHR43791">
    <property type="entry name" value="PERMEASE-RELATED"/>
    <property type="match status" value="1"/>
</dbReference>
<keyword evidence="4 6" id="KW-1133">Transmembrane helix</keyword>
<sequence length="138" mass="15459">MNGFAGIFGGLLGYAIGHITTGLQQWQYIFLVFGAISLCWGVVFLIFMPDLPSTARFFNTEEKIVAVERVAVNRSGIKNHTFKWYQVWQAARDPKTWILFVMAIAAQIPNAAQSSFTSIILKTFGFSTLETQYYGMSA</sequence>
<dbReference type="Proteomes" id="UP001271007">
    <property type="component" value="Unassembled WGS sequence"/>
</dbReference>
<dbReference type="GO" id="GO:0022857">
    <property type="term" value="F:transmembrane transporter activity"/>
    <property type="evidence" value="ECO:0007669"/>
    <property type="project" value="InterPro"/>
</dbReference>
<comment type="caution">
    <text evidence="7">The sequence shown here is derived from an EMBL/GenBank/DDBJ whole genome shotgun (WGS) entry which is preliminary data.</text>
</comment>
<evidence type="ECO:0000256" key="2">
    <source>
        <dbReference type="ARBA" id="ARBA00022448"/>
    </source>
</evidence>
<evidence type="ECO:0008006" key="9">
    <source>
        <dbReference type="Google" id="ProtNLM"/>
    </source>
</evidence>
<dbReference type="InterPro" id="IPR036259">
    <property type="entry name" value="MFS_trans_sf"/>
</dbReference>
<evidence type="ECO:0000256" key="4">
    <source>
        <dbReference type="ARBA" id="ARBA00022989"/>
    </source>
</evidence>
<dbReference type="Pfam" id="PF07690">
    <property type="entry name" value="MFS_1"/>
    <property type="match status" value="1"/>
</dbReference>
<evidence type="ECO:0000256" key="5">
    <source>
        <dbReference type="ARBA" id="ARBA00023136"/>
    </source>
</evidence>